<accession>A0A431W9P2</accession>
<dbReference type="RefSeq" id="WP_126506041.1">
    <property type="nucleotide sequence ID" value="NZ_RXNV01000004.1"/>
</dbReference>
<dbReference type="Proteomes" id="UP000282060">
    <property type="component" value="Unassembled WGS sequence"/>
</dbReference>
<sequence>MLEIEYAIGDLKTSMFAVEEHPFFLIAEEWVKAGNLNVGDKILGCSGAVAEIASINKIEGTHHCRDLKISYNHNYFVTKQSTLAQDTNCDRAPIDPLELIAYQLANKPSNFPDGKPTGNHSGPWAAARYLNHDSGKEVIGWGRANDNMCAEDAAVTDLKHKLGDAIGLHRGNVEISHAYVRKYTKKGRLVNKMSPCTHCRDNYGSALNDGSLGVSNLSKDGRGYLPRR</sequence>
<organism evidence="1 2">
    <name type="scientific">Shewanella atlantica</name>
    <dbReference type="NCBI Taxonomy" id="271099"/>
    <lineage>
        <taxon>Bacteria</taxon>
        <taxon>Pseudomonadati</taxon>
        <taxon>Pseudomonadota</taxon>
        <taxon>Gammaproteobacteria</taxon>
        <taxon>Alteromonadales</taxon>
        <taxon>Shewanellaceae</taxon>
        <taxon>Shewanella</taxon>
    </lineage>
</organism>
<evidence type="ECO:0000313" key="2">
    <source>
        <dbReference type="Proteomes" id="UP000282060"/>
    </source>
</evidence>
<dbReference type="Pfam" id="PF07591">
    <property type="entry name" value="PT-HINT"/>
    <property type="match status" value="1"/>
</dbReference>
<dbReference type="InterPro" id="IPR036844">
    <property type="entry name" value="Hint_dom_sf"/>
</dbReference>
<dbReference type="SUPFAM" id="SSF51294">
    <property type="entry name" value="Hedgehog/intein (Hint) domain"/>
    <property type="match status" value="1"/>
</dbReference>
<dbReference type="Gene3D" id="2.170.16.10">
    <property type="entry name" value="Hedgehog/Intein (Hint) domain"/>
    <property type="match status" value="1"/>
</dbReference>
<gene>
    <name evidence="1" type="ORF">EKG39_12285</name>
</gene>
<keyword evidence="2" id="KW-1185">Reference proteome</keyword>
<evidence type="ECO:0008006" key="3">
    <source>
        <dbReference type="Google" id="ProtNLM"/>
    </source>
</evidence>
<dbReference type="AlphaFoldDB" id="A0A431W9P2"/>
<reference evidence="1 2" key="1">
    <citation type="submission" date="2018-12" db="EMBL/GenBank/DDBJ databases">
        <authorList>
            <person name="Yu L."/>
        </authorList>
    </citation>
    <scope>NUCLEOTIDE SEQUENCE [LARGE SCALE GENOMIC DNA]</scope>
    <source>
        <strain evidence="1 2">HAW-EB5</strain>
    </source>
</reference>
<dbReference type="EMBL" id="RXNV01000004">
    <property type="protein sequence ID" value="RTR32202.1"/>
    <property type="molecule type" value="Genomic_DNA"/>
</dbReference>
<name>A0A431W9P2_9GAMM</name>
<comment type="caution">
    <text evidence="1">The sequence shown here is derived from an EMBL/GenBank/DDBJ whole genome shotgun (WGS) entry which is preliminary data.</text>
</comment>
<proteinExistence type="predicted"/>
<evidence type="ECO:0000313" key="1">
    <source>
        <dbReference type="EMBL" id="RTR32202.1"/>
    </source>
</evidence>
<dbReference type="OrthoDB" id="6258533at2"/>
<protein>
    <recommendedName>
        <fullName evidence="3">Intein C-terminal splicing domain-containing protein</fullName>
    </recommendedName>
</protein>